<comment type="function">
    <text evidence="2">Catalyzes the reversible phosphorylation of pyruvate and phosphate.</text>
</comment>
<dbReference type="EC" id="2.7.9.1" evidence="4"/>
<dbReference type="Gene3D" id="3.50.30.10">
    <property type="entry name" value="Phosphohistidine domain"/>
    <property type="match status" value="1"/>
</dbReference>
<feature type="domain" description="Pyruvate phosphate dikinase AMP/ATP-binding" evidence="14">
    <location>
        <begin position="21"/>
        <end position="55"/>
    </location>
</feature>
<dbReference type="Proteomes" id="UP000885830">
    <property type="component" value="Unassembled WGS sequence"/>
</dbReference>
<dbReference type="InterPro" id="IPR008279">
    <property type="entry name" value="PEP-util_enz_mobile_dom"/>
</dbReference>
<keyword evidence="16" id="KW-0670">Pyruvate</keyword>
<dbReference type="SUPFAM" id="SSF51621">
    <property type="entry name" value="Phosphoenolpyruvate/pyruvate domain"/>
    <property type="match status" value="1"/>
</dbReference>
<keyword evidence="8" id="KW-0547">Nucleotide-binding</keyword>
<dbReference type="NCBIfam" id="NF004531">
    <property type="entry name" value="PRK05878.1"/>
    <property type="match status" value="1"/>
</dbReference>
<feature type="domain" description="PEP-utilising enzyme mobile" evidence="13">
    <location>
        <begin position="436"/>
        <end position="516"/>
    </location>
</feature>
<comment type="caution">
    <text evidence="16">The sequence shown here is derived from an EMBL/GenBank/DDBJ whole genome shotgun (WGS) entry which is preliminary data.</text>
</comment>
<dbReference type="Gene3D" id="3.30.1490.20">
    <property type="entry name" value="ATP-grasp fold, A domain"/>
    <property type="match status" value="1"/>
</dbReference>
<keyword evidence="9" id="KW-0418">Kinase</keyword>
<comment type="similarity">
    <text evidence="3">Belongs to the PEP-utilizing enzyme family.</text>
</comment>
<dbReference type="SUPFAM" id="SSF52009">
    <property type="entry name" value="Phosphohistidine domain"/>
    <property type="match status" value="1"/>
</dbReference>
<dbReference type="InterPro" id="IPR013815">
    <property type="entry name" value="ATP_grasp_subdomain_1"/>
</dbReference>
<dbReference type="NCBIfam" id="TIGR01828">
    <property type="entry name" value="pyru_phos_dikin"/>
    <property type="match status" value="1"/>
</dbReference>
<keyword evidence="11" id="KW-0460">Magnesium</keyword>
<evidence type="ECO:0000256" key="11">
    <source>
        <dbReference type="ARBA" id="ARBA00022842"/>
    </source>
</evidence>
<feature type="domain" description="Pyruvate phosphate dikinase AMP/ATP-binding" evidence="14">
    <location>
        <begin position="60"/>
        <end position="299"/>
    </location>
</feature>
<dbReference type="InterPro" id="IPR018274">
    <property type="entry name" value="PEP_util_AS"/>
</dbReference>
<name>A0A7C5LUJ5_9PROT</name>
<organism evidence="16">
    <name type="scientific">Hellea balneolensis</name>
    <dbReference type="NCBI Taxonomy" id="287478"/>
    <lineage>
        <taxon>Bacteria</taxon>
        <taxon>Pseudomonadati</taxon>
        <taxon>Pseudomonadota</taxon>
        <taxon>Alphaproteobacteria</taxon>
        <taxon>Maricaulales</taxon>
        <taxon>Robiginitomaculaceae</taxon>
        <taxon>Hellea</taxon>
    </lineage>
</organism>
<protein>
    <recommendedName>
        <fullName evidence="5">Pyruvate, phosphate dikinase</fullName>
        <ecNumber evidence="4">2.7.9.1</ecNumber>
    </recommendedName>
    <alternativeName>
        <fullName evidence="12">Pyruvate, orthophosphate dikinase</fullName>
    </alternativeName>
</protein>
<evidence type="ECO:0000256" key="4">
    <source>
        <dbReference type="ARBA" id="ARBA00011994"/>
    </source>
</evidence>
<keyword evidence="6 16" id="KW-0808">Transferase</keyword>
<evidence type="ECO:0000256" key="10">
    <source>
        <dbReference type="ARBA" id="ARBA00022840"/>
    </source>
</evidence>
<feature type="domain" description="Pyruvate phosphate dikinase AMP/ATP-binding" evidence="14">
    <location>
        <begin position="317"/>
        <end position="371"/>
    </location>
</feature>
<evidence type="ECO:0000256" key="3">
    <source>
        <dbReference type="ARBA" id="ARBA00007837"/>
    </source>
</evidence>
<keyword evidence="7" id="KW-0479">Metal-binding</keyword>
<evidence type="ECO:0000256" key="6">
    <source>
        <dbReference type="ARBA" id="ARBA00022679"/>
    </source>
</evidence>
<dbReference type="Gene3D" id="1.20.80.30">
    <property type="match status" value="1"/>
</dbReference>
<evidence type="ECO:0000256" key="1">
    <source>
        <dbReference type="ARBA" id="ARBA00001946"/>
    </source>
</evidence>
<dbReference type="Pfam" id="PF02896">
    <property type="entry name" value="PEP-utilizers_C"/>
    <property type="match status" value="1"/>
</dbReference>
<dbReference type="InterPro" id="IPR010121">
    <property type="entry name" value="Pyruvate_phosphate_dikinase"/>
</dbReference>
<dbReference type="PROSITE" id="PS00370">
    <property type="entry name" value="PEP_ENZYMES_PHOS_SITE"/>
    <property type="match status" value="1"/>
</dbReference>
<evidence type="ECO:0000259" key="15">
    <source>
        <dbReference type="Pfam" id="PF02896"/>
    </source>
</evidence>
<proteinExistence type="inferred from homology"/>
<dbReference type="Gene3D" id="1.10.189.10">
    <property type="entry name" value="Pyruvate Phosphate Dikinase, domain 2"/>
    <property type="match status" value="1"/>
</dbReference>
<dbReference type="GO" id="GO:0016301">
    <property type="term" value="F:kinase activity"/>
    <property type="evidence" value="ECO:0007669"/>
    <property type="project" value="UniProtKB-KW"/>
</dbReference>
<gene>
    <name evidence="16" type="ORF">ENJ42_03035</name>
</gene>
<evidence type="ECO:0000256" key="7">
    <source>
        <dbReference type="ARBA" id="ARBA00022723"/>
    </source>
</evidence>
<evidence type="ECO:0000259" key="14">
    <source>
        <dbReference type="Pfam" id="PF01326"/>
    </source>
</evidence>
<dbReference type="AlphaFoldDB" id="A0A7C5LUJ5"/>
<dbReference type="Gene3D" id="3.30.470.20">
    <property type="entry name" value="ATP-grasp fold, B domain"/>
    <property type="match status" value="1"/>
</dbReference>
<evidence type="ECO:0000256" key="5">
    <source>
        <dbReference type="ARBA" id="ARBA00020138"/>
    </source>
</evidence>
<evidence type="ECO:0000256" key="12">
    <source>
        <dbReference type="ARBA" id="ARBA00032883"/>
    </source>
</evidence>
<dbReference type="Pfam" id="PF00391">
    <property type="entry name" value="PEP-utilizers"/>
    <property type="match status" value="1"/>
</dbReference>
<dbReference type="GO" id="GO:0046872">
    <property type="term" value="F:metal ion binding"/>
    <property type="evidence" value="ECO:0007669"/>
    <property type="project" value="UniProtKB-KW"/>
</dbReference>
<dbReference type="InterPro" id="IPR015813">
    <property type="entry name" value="Pyrv/PenolPyrv_kinase-like_dom"/>
</dbReference>
<evidence type="ECO:0000313" key="16">
    <source>
        <dbReference type="EMBL" id="HHL42570.1"/>
    </source>
</evidence>
<dbReference type="InterPro" id="IPR036637">
    <property type="entry name" value="Phosphohistidine_dom_sf"/>
</dbReference>
<keyword evidence="10" id="KW-0067">ATP-binding</keyword>
<dbReference type="SUPFAM" id="SSF56059">
    <property type="entry name" value="Glutathione synthetase ATP-binding domain-like"/>
    <property type="match status" value="1"/>
</dbReference>
<evidence type="ECO:0000256" key="9">
    <source>
        <dbReference type="ARBA" id="ARBA00022777"/>
    </source>
</evidence>
<dbReference type="GO" id="GO:0050242">
    <property type="term" value="F:pyruvate, phosphate dikinase activity"/>
    <property type="evidence" value="ECO:0007669"/>
    <property type="project" value="UniProtKB-EC"/>
</dbReference>
<evidence type="ECO:0000256" key="8">
    <source>
        <dbReference type="ARBA" id="ARBA00022741"/>
    </source>
</evidence>
<feature type="non-terminal residue" evidence="16">
    <location>
        <position position="615"/>
    </location>
</feature>
<dbReference type="GO" id="GO:0005524">
    <property type="term" value="F:ATP binding"/>
    <property type="evidence" value="ECO:0007669"/>
    <property type="project" value="UniProtKB-KW"/>
</dbReference>
<feature type="domain" description="PEP-utilising enzyme C-terminal" evidence="15">
    <location>
        <begin position="535"/>
        <end position="590"/>
    </location>
</feature>
<dbReference type="PANTHER" id="PTHR22931">
    <property type="entry name" value="PHOSPHOENOLPYRUVATE DIKINASE-RELATED"/>
    <property type="match status" value="1"/>
</dbReference>
<dbReference type="Gene3D" id="3.20.20.60">
    <property type="entry name" value="Phosphoenolpyruvate-binding domains"/>
    <property type="match status" value="1"/>
</dbReference>
<dbReference type="InterPro" id="IPR040442">
    <property type="entry name" value="Pyrv_kinase-like_dom_sf"/>
</dbReference>
<accession>A0A7C5LUJ5</accession>
<dbReference type="InterPro" id="IPR002192">
    <property type="entry name" value="PPDK_AMP/ATP-bd"/>
</dbReference>
<dbReference type="EMBL" id="DRMJ01000147">
    <property type="protein sequence ID" value="HHL42570.1"/>
    <property type="molecule type" value="Genomic_DNA"/>
</dbReference>
<dbReference type="Pfam" id="PF01326">
    <property type="entry name" value="PPDK_N"/>
    <property type="match status" value="3"/>
</dbReference>
<dbReference type="PANTHER" id="PTHR22931:SF9">
    <property type="entry name" value="PYRUVATE, PHOSPHATE DIKINASE 1, CHLOROPLASTIC"/>
    <property type="match status" value="1"/>
</dbReference>
<dbReference type="InterPro" id="IPR000121">
    <property type="entry name" value="PEP_util_C"/>
</dbReference>
<evidence type="ECO:0000259" key="13">
    <source>
        <dbReference type="Pfam" id="PF00391"/>
    </source>
</evidence>
<sequence length="615" mass="66823">MTKYVYEFGGGKTDGTAADKNLLGGKGANLAEMAALGLPVPPGFTLSTDVCVHYNGHDKTYPANLKAQVEAAGKALEAKTGKVLGDPKNPLLLSVRSGARTSMPGMMDTVLNLGLNDITVEGLAKLSGDRRFALDSYRRFIQMYCDVVMGMAHHTFEDILERHKDDNGYYSDTDLTEANLEALILDYKHAVRDELGKDFPEDPTEQLWGAITAVFESWMNERAIVYRRLQDIPESWGTAVNVQSMVFGNMGDTSATGVAFTRDPSTGENRYYGEFLVNAQGEDVVAGIRTPQTLTRAARENMGESAPSLEEAMPEVYAELADVFAKLEAHYRDMQDIEFTVERSKLWMLQTRSGKRTAKAAIKIAVDMAEEGLISKDEAVLRVDPISLDQLLHPTLDPKAPRDIVASGLPASPGAATGEVVFSADDAEALARAGHKVILVRLETSPEDIHGMHASEAIVTARGGMTSHAAVVARGMGTPCVSGAGSMRIDYEKGEFSVAGRVIKKGEIITVDGASGQVFAGHVPMVQPEMGENFTKLMGWADVARGLGVRTNAETPEDVKTAIEFGAEGIGLCRTEHMFFEADRLAHFRQMILAETREDRIAALENILPVQREDF</sequence>
<comment type="cofactor">
    <cofactor evidence="1">
        <name>Mg(2+)</name>
        <dbReference type="ChEBI" id="CHEBI:18420"/>
    </cofactor>
</comment>
<evidence type="ECO:0000256" key="2">
    <source>
        <dbReference type="ARBA" id="ARBA00003144"/>
    </source>
</evidence>
<reference evidence="16" key="1">
    <citation type="journal article" date="2020" name="mSystems">
        <title>Genome- and Community-Level Interaction Insights into Carbon Utilization and Element Cycling Functions of Hydrothermarchaeota in Hydrothermal Sediment.</title>
        <authorList>
            <person name="Zhou Z."/>
            <person name="Liu Y."/>
            <person name="Xu W."/>
            <person name="Pan J."/>
            <person name="Luo Z.H."/>
            <person name="Li M."/>
        </authorList>
    </citation>
    <scope>NUCLEOTIDE SEQUENCE [LARGE SCALE GENOMIC DNA]</scope>
    <source>
        <strain evidence="16">HyVt-485</strain>
    </source>
</reference>